<protein>
    <submittedName>
        <fullName evidence="2">8821_t:CDS:1</fullName>
    </submittedName>
</protein>
<evidence type="ECO:0000313" key="2">
    <source>
        <dbReference type="EMBL" id="CAG8690938.1"/>
    </source>
</evidence>
<comment type="caution">
    <text evidence="2">The sequence shown here is derived from an EMBL/GenBank/DDBJ whole genome shotgun (WGS) entry which is preliminary data.</text>
</comment>
<name>A0ABN7UYT2_GIGMA</name>
<evidence type="ECO:0000256" key="1">
    <source>
        <dbReference type="SAM" id="MobiDB-lite"/>
    </source>
</evidence>
<feature type="compositionally biased region" description="Polar residues" evidence="1">
    <location>
        <begin position="1"/>
        <end position="18"/>
    </location>
</feature>
<sequence>MSSGVNKKNENIIPQQAEQTKKVNHIQSTEEHVLPDINVKKQ</sequence>
<gene>
    <name evidence="2" type="ORF">GMARGA_LOCUS11507</name>
</gene>
<keyword evidence="3" id="KW-1185">Reference proteome</keyword>
<organism evidence="2 3">
    <name type="scientific">Gigaspora margarita</name>
    <dbReference type="NCBI Taxonomy" id="4874"/>
    <lineage>
        <taxon>Eukaryota</taxon>
        <taxon>Fungi</taxon>
        <taxon>Fungi incertae sedis</taxon>
        <taxon>Mucoromycota</taxon>
        <taxon>Glomeromycotina</taxon>
        <taxon>Glomeromycetes</taxon>
        <taxon>Diversisporales</taxon>
        <taxon>Gigasporaceae</taxon>
        <taxon>Gigaspora</taxon>
    </lineage>
</organism>
<accession>A0ABN7UYT2</accession>
<dbReference type="Proteomes" id="UP000789901">
    <property type="component" value="Unassembled WGS sequence"/>
</dbReference>
<dbReference type="EMBL" id="CAJVQB010006751">
    <property type="protein sequence ID" value="CAG8690938.1"/>
    <property type="molecule type" value="Genomic_DNA"/>
</dbReference>
<evidence type="ECO:0000313" key="3">
    <source>
        <dbReference type="Proteomes" id="UP000789901"/>
    </source>
</evidence>
<feature type="region of interest" description="Disordered" evidence="1">
    <location>
        <begin position="1"/>
        <end position="42"/>
    </location>
</feature>
<reference evidence="2 3" key="1">
    <citation type="submission" date="2021-06" db="EMBL/GenBank/DDBJ databases">
        <authorList>
            <person name="Kallberg Y."/>
            <person name="Tangrot J."/>
            <person name="Rosling A."/>
        </authorList>
    </citation>
    <scope>NUCLEOTIDE SEQUENCE [LARGE SCALE GENOMIC DNA]</scope>
    <source>
        <strain evidence="2 3">120-4 pot B 10/14</strain>
    </source>
</reference>
<proteinExistence type="predicted"/>
<feature type="non-terminal residue" evidence="2">
    <location>
        <position position="42"/>
    </location>
</feature>